<evidence type="ECO:0000313" key="1">
    <source>
        <dbReference type="EMBL" id="GGN20847.1"/>
    </source>
</evidence>
<dbReference type="EMBL" id="BMML01000012">
    <property type="protein sequence ID" value="GGN20847.1"/>
    <property type="molecule type" value="Genomic_DNA"/>
</dbReference>
<organism evidence="1 2">
    <name type="scientific">Streptomyces fuscichromogenes</name>
    <dbReference type="NCBI Taxonomy" id="1324013"/>
    <lineage>
        <taxon>Bacteria</taxon>
        <taxon>Bacillati</taxon>
        <taxon>Actinomycetota</taxon>
        <taxon>Actinomycetes</taxon>
        <taxon>Kitasatosporales</taxon>
        <taxon>Streptomycetaceae</taxon>
        <taxon>Streptomyces</taxon>
    </lineage>
</organism>
<evidence type="ECO:0000313" key="2">
    <source>
        <dbReference type="Proteomes" id="UP000653411"/>
    </source>
</evidence>
<dbReference type="Proteomes" id="UP000653411">
    <property type="component" value="Unassembled WGS sequence"/>
</dbReference>
<protein>
    <submittedName>
        <fullName evidence="1">Uncharacterized protein</fullName>
    </submittedName>
</protein>
<keyword evidence="2" id="KW-1185">Reference proteome</keyword>
<reference evidence="1" key="2">
    <citation type="submission" date="2020-09" db="EMBL/GenBank/DDBJ databases">
        <authorList>
            <person name="Sun Q."/>
            <person name="Zhou Y."/>
        </authorList>
    </citation>
    <scope>NUCLEOTIDE SEQUENCE</scope>
    <source>
        <strain evidence="1">CGMCC 4.7110</strain>
    </source>
</reference>
<proteinExistence type="predicted"/>
<comment type="caution">
    <text evidence="1">The sequence shown here is derived from an EMBL/GenBank/DDBJ whole genome shotgun (WGS) entry which is preliminary data.</text>
</comment>
<name>A0A918CT86_9ACTN</name>
<accession>A0A918CT86</accession>
<dbReference type="AlphaFoldDB" id="A0A918CT86"/>
<gene>
    <name evidence="1" type="ORF">GCM10011578_051570</name>
</gene>
<sequence length="77" mass="8361">MPLVMRFSPPADGVVTSGVVTTAPPRSSRGTDAALMIVVIRGVPLQYDVPDTRTDGRPRARERVPPGVQFYLALREV</sequence>
<reference evidence="1" key="1">
    <citation type="journal article" date="2014" name="Int. J. Syst. Evol. Microbiol.">
        <title>Complete genome sequence of Corynebacterium casei LMG S-19264T (=DSM 44701T), isolated from a smear-ripened cheese.</title>
        <authorList>
            <consortium name="US DOE Joint Genome Institute (JGI-PGF)"/>
            <person name="Walter F."/>
            <person name="Albersmeier A."/>
            <person name="Kalinowski J."/>
            <person name="Ruckert C."/>
        </authorList>
    </citation>
    <scope>NUCLEOTIDE SEQUENCE</scope>
    <source>
        <strain evidence="1">CGMCC 4.7110</strain>
    </source>
</reference>